<accession>A0A6J4V5I8</accession>
<protein>
    <submittedName>
        <fullName evidence="5">Transcriptional regulator, HxlR family</fullName>
    </submittedName>
</protein>
<keyword evidence="1" id="KW-0805">Transcription regulation</keyword>
<reference evidence="5" key="1">
    <citation type="submission" date="2020-02" db="EMBL/GenBank/DDBJ databases">
        <authorList>
            <person name="Meier V. D."/>
        </authorList>
    </citation>
    <scope>NUCLEOTIDE SEQUENCE</scope>
    <source>
        <strain evidence="5">AVDCRST_MAG87</strain>
    </source>
</reference>
<dbReference type="SUPFAM" id="SSF46785">
    <property type="entry name" value="Winged helix' DNA-binding domain"/>
    <property type="match status" value="1"/>
</dbReference>
<feature type="domain" description="HTH hxlR-type" evidence="4">
    <location>
        <begin position="10"/>
        <end position="108"/>
    </location>
</feature>
<evidence type="ECO:0000259" key="4">
    <source>
        <dbReference type="PROSITE" id="PS51118"/>
    </source>
</evidence>
<dbReference type="Pfam" id="PF01638">
    <property type="entry name" value="HxlR"/>
    <property type="match status" value="1"/>
</dbReference>
<evidence type="ECO:0000313" key="5">
    <source>
        <dbReference type="EMBL" id="CAA9570108.1"/>
    </source>
</evidence>
<evidence type="ECO:0000256" key="3">
    <source>
        <dbReference type="ARBA" id="ARBA00023163"/>
    </source>
</evidence>
<keyword evidence="2" id="KW-0238">DNA-binding</keyword>
<dbReference type="EMBL" id="CADCWJ010000517">
    <property type="protein sequence ID" value="CAA9570108.1"/>
    <property type="molecule type" value="Genomic_DNA"/>
</dbReference>
<dbReference type="PANTHER" id="PTHR33204:SF18">
    <property type="entry name" value="TRANSCRIPTIONAL REGULATORY PROTEIN"/>
    <property type="match status" value="1"/>
</dbReference>
<proteinExistence type="predicted"/>
<name>A0A6J4V5I8_9BACT</name>
<dbReference type="InterPro" id="IPR002577">
    <property type="entry name" value="HTH_HxlR"/>
</dbReference>
<evidence type="ECO:0000256" key="1">
    <source>
        <dbReference type="ARBA" id="ARBA00023015"/>
    </source>
</evidence>
<evidence type="ECO:0000256" key="2">
    <source>
        <dbReference type="ARBA" id="ARBA00023125"/>
    </source>
</evidence>
<keyword evidence="3" id="KW-0804">Transcription</keyword>
<dbReference type="InterPro" id="IPR036388">
    <property type="entry name" value="WH-like_DNA-bd_sf"/>
</dbReference>
<organism evidence="5">
    <name type="scientific">uncultured Thermomicrobiales bacterium</name>
    <dbReference type="NCBI Taxonomy" id="1645740"/>
    <lineage>
        <taxon>Bacteria</taxon>
        <taxon>Pseudomonadati</taxon>
        <taxon>Thermomicrobiota</taxon>
        <taxon>Thermomicrobia</taxon>
        <taxon>Thermomicrobiales</taxon>
        <taxon>environmental samples</taxon>
    </lineage>
</organism>
<dbReference type="GO" id="GO:0003677">
    <property type="term" value="F:DNA binding"/>
    <property type="evidence" value="ECO:0007669"/>
    <property type="project" value="UniProtKB-KW"/>
</dbReference>
<sequence>MTHRSYNQFCPVSHAMDVIGERWALLIVRDLFLSPKRFSDLMNGLPGIGTNILADRLKRLERTGVIRRRALPPPAASTVYELTAYGRELEGPVVALARWGAQTLGQQTDGQVVSAESAMIAARALFVPFATPGASGAYELRLAGTYSGEPKPGALIIDVRLADGVVDVALRRHRNETSGPPPRGVIHGDLATLYALSVGAESLRQATERGAIRFDDQDHQAELIARQEQFLST</sequence>
<gene>
    <name evidence="5" type="ORF">AVDCRST_MAG87-2330</name>
</gene>
<dbReference type="AlphaFoldDB" id="A0A6J4V5I8"/>
<dbReference type="Gene3D" id="1.10.10.10">
    <property type="entry name" value="Winged helix-like DNA-binding domain superfamily/Winged helix DNA-binding domain"/>
    <property type="match status" value="1"/>
</dbReference>
<dbReference type="PANTHER" id="PTHR33204">
    <property type="entry name" value="TRANSCRIPTIONAL REGULATOR, MARR FAMILY"/>
    <property type="match status" value="1"/>
</dbReference>
<dbReference type="PROSITE" id="PS51118">
    <property type="entry name" value="HTH_HXLR"/>
    <property type="match status" value="1"/>
</dbReference>
<dbReference type="InterPro" id="IPR036390">
    <property type="entry name" value="WH_DNA-bd_sf"/>
</dbReference>